<sequence>MGSGAQEKGLAFDGHRHCSVTQSCLTLRPYGLQRQASLSFTISQSLLKLTSVESVMPSKHLIPCHTLLLLPSVFLSILCHKWGIFVVQLFPGWKAEPVIYVLREAWV</sequence>
<keyword evidence="2" id="KW-1185">Reference proteome</keyword>
<evidence type="ECO:0000313" key="1">
    <source>
        <dbReference type="EMBL" id="CAI9158766.1"/>
    </source>
</evidence>
<dbReference type="Proteomes" id="UP001176941">
    <property type="component" value="Chromosome 18"/>
</dbReference>
<protein>
    <submittedName>
        <fullName evidence="1">Uncharacterized protein</fullName>
    </submittedName>
</protein>
<dbReference type="EMBL" id="OX459954">
    <property type="protein sequence ID" value="CAI9158766.1"/>
    <property type="molecule type" value="Genomic_DNA"/>
</dbReference>
<gene>
    <name evidence="1" type="ORF">MRATA1EN1_LOCUS7728</name>
</gene>
<proteinExistence type="predicted"/>
<name>A0ABN8YDZ9_RANTA</name>
<reference evidence="1" key="1">
    <citation type="submission" date="2023-04" db="EMBL/GenBank/DDBJ databases">
        <authorList>
            <consortium name="ELIXIR-Norway"/>
        </authorList>
    </citation>
    <scope>NUCLEOTIDE SEQUENCE [LARGE SCALE GENOMIC DNA]</scope>
</reference>
<accession>A0ABN8YDZ9</accession>
<evidence type="ECO:0000313" key="2">
    <source>
        <dbReference type="Proteomes" id="UP001176941"/>
    </source>
</evidence>
<organism evidence="1 2">
    <name type="scientific">Rangifer tarandus platyrhynchus</name>
    <name type="common">Svalbard reindeer</name>
    <dbReference type="NCBI Taxonomy" id="3082113"/>
    <lineage>
        <taxon>Eukaryota</taxon>
        <taxon>Metazoa</taxon>
        <taxon>Chordata</taxon>
        <taxon>Craniata</taxon>
        <taxon>Vertebrata</taxon>
        <taxon>Euteleostomi</taxon>
        <taxon>Mammalia</taxon>
        <taxon>Eutheria</taxon>
        <taxon>Laurasiatheria</taxon>
        <taxon>Artiodactyla</taxon>
        <taxon>Ruminantia</taxon>
        <taxon>Pecora</taxon>
        <taxon>Cervidae</taxon>
        <taxon>Odocoileinae</taxon>
        <taxon>Rangifer</taxon>
    </lineage>
</organism>